<dbReference type="InterPro" id="IPR036162">
    <property type="entry name" value="Resolvase-like_N_sf"/>
</dbReference>
<feature type="domain" description="Resolvase/invertase-type recombinase catalytic" evidence="1">
    <location>
        <begin position="36"/>
        <end position="104"/>
    </location>
</feature>
<name>A0ABM8ZP71_9VIBR</name>
<dbReference type="EMBL" id="CAKLCM010000004">
    <property type="protein sequence ID" value="CAH0531111.1"/>
    <property type="molecule type" value="Genomic_DNA"/>
</dbReference>
<accession>A0ABM8ZP71</accession>
<protein>
    <recommendedName>
        <fullName evidence="1">Resolvase/invertase-type recombinase catalytic domain-containing protein</fullName>
    </recommendedName>
</protein>
<dbReference type="Gene3D" id="3.40.50.1390">
    <property type="entry name" value="Resolvase, N-terminal catalytic domain"/>
    <property type="match status" value="1"/>
</dbReference>
<sequence>MKYGYAVRDNDLAMQLKALNDFGCDDIRFGDDLPLVIDKLKQGDVVAVWRLDKLANNVAAVERVIEDVHRAGASVELLFERLNSGSDYKEVLSQLIGVMKEIEKL</sequence>
<dbReference type="RefSeq" id="WP_237487159.1">
    <property type="nucleotide sequence ID" value="NZ_CAKLCM010000004.1"/>
</dbReference>
<organism evidence="2 3">
    <name type="scientific">Vibrio hippocampi</name>
    <dbReference type="NCBI Taxonomy" id="654686"/>
    <lineage>
        <taxon>Bacteria</taxon>
        <taxon>Pseudomonadati</taxon>
        <taxon>Pseudomonadota</taxon>
        <taxon>Gammaproteobacteria</taxon>
        <taxon>Vibrionales</taxon>
        <taxon>Vibrionaceae</taxon>
        <taxon>Vibrio</taxon>
    </lineage>
</organism>
<comment type="caution">
    <text evidence="2">The sequence shown here is derived from an EMBL/GenBank/DDBJ whole genome shotgun (WGS) entry which is preliminary data.</text>
</comment>
<evidence type="ECO:0000313" key="2">
    <source>
        <dbReference type="EMBL" id="CAH0531111.1"/>
    </source>
</evidence>
<proteinExistence type="predicted"/>
<gene>
    <name evidence="2" type="ORF">VHP8226_04106</name>
</gene>
<dbReference type="Proteomes" id="UP000838160">
    <property type="component" value="Unassembled WGS sequence"/>
</dbReference>
<evidence type="ECO:0000259" key="1">
    <source>
        <dbReference type="Pfam" id="PF00239"/>
    </source>
</evidence>
<reference evidence="2" key="1">
    <citation type="submission" date="2021-12" db="EMBL/GenBank/DDBJ databases">
        <authorList>
            <person name="Rodrigo-Torres L."/>
            <person name="Arahal R. D."/>
            <person name="Lucena T."/>
        </authorList>
    </citation>
    <scope>NUCLEOTIDE SEQUENCE</scope>
    <source>
        <strain evidence="2">CECT 8226</strain>
    </source>
</reference>
<evidence type="ECO:0000313" key="3">
    <source>
        <dbReference type="Proteomes" id="UP000838160"/>
    </source>
</evidence>
<dbReference type="Pfam" id="PF00239">
    <property type="entry name" value="Resolvase"/>
    <property type="match status" value="1"/>
</dbReference>
<keyword evidence="3" id="KW-1185">Reference proteome</keyword>
<dbReference type="InterPro" id="IPR006119">
    <property type="entry name" value="Resolv_N"/>
</dbReference>
<dbReference type="SUPFAM" id="SSF53041">
    <property type="entry name" value="Resolvase-like"/>
    <property type="match status" value="1"/>
</dbReference>